<dbReference type="AlphaFoldDB" id="A0A0E0BNT5"/>
<dbReference type="HOGENOM" id="CLU_013137_16_0_1"/>
<dbReference type="EnsemblPlants" id="OGLUM12G03160.1">
    <property type="protein sequence ID" value="OGLUM12G03160.1"/>
    <property type="gene ID" value="OGLUM12G03160"/>
</dbReference>
<dbReference type="Proteomes" id="UP000026961">
    <property type="component" value="Chromosome 12"/>
</dbReference>
<dbReference type="STRING" id="40148.A0A0E0BNT5"/>
<keyword evidence="2 4" id="KW-0863">Zinc-finger</keyword>
<evidence type="ECO:0000259" key="5">
    <source>
        <dbReference type="PROSITE" id="PS50089"/>
    </source>
</evidence>
<reference evidence="6" key="1">
    <citation type="submission" date="2015-04" db="UniProtKB">
        <authorList>
            <consortium name="EnsemblPlants"/>
        </authorList>
    </citation>
    <scope>IDENTIFICATION</scope>
</reference>
<evidence type="ECO:0000256" key="4">
    <source>
        <dbReference type="PROSITE-ProRule" id="PRU00175"/>
    </source>
</evidence>
<dbReference type="Gene3D" id="3.30.40.10">
    <property type="entry name" value="Zinc/RING finger domain, C3HC4 (zinc finger)"/>
    <property type="match status" value="2"/>
</dbReference>
<evidence type="ECO:0000256" key="1">
    <source>
        <dbReference type="ARBA" id="ARBA00022723"/>
    </source>
</evidence>
<dbReference type="SUPFAM" id="SSF57850">
    <property type="entry name" value="RING/U-box"/>
    <property type="match status" value="2"/>
</dbReference>
<dbReference type="FunFam" id="3.30.40.10:FF:000570">
    <property type="entry name" value="Os11g0144800 protein"/>
    <property type="match status" value="1"/>
</dbReference>
<feature type="domain" description="RING-type" evidence="5">
    <location>
        <begin position="244"/>
        <end position="285"/>
    </location>
</feature>
<name>A0A0E0BNT5_9ORYZ</name>
<dbReference type="PANTHER" id="PTHR45931:SF23">
    <property type="entry name" value="OS12G0134500 PROTEIN"/>
    <property type="match status" value="1"/>
</dbReference>
<sequence>MDRRRLQARAGIDDHRLESLHKPRLGETREEECAVCLQDFGEKDEELRMMPCSHSFHQRCLFGWLAIRDNCPVCRSAMSSGRTVSAREAGGVCCCRRSMEVDASAVARALPRDFPPIENLSFEGFPRYTFKIGNRIHCTNLMYRPGSRTLLTQEEAHEIIREGLRSDIRRGRIELNADFLQQLVDQVRDHILQRQRRGTATAMDGAVEVEDAYRNGGFGAVPASSKAMAELQEAMASDAMERGCAVCLEDFEAGEKLTRMPCSHCFHATCILDWLRLSHRCPLCRYPTPTQDQSY</sequence>
<dbReference type="PANTHER" id="PTHR45931">
    <property type="entry name" value="SI:CH211-59O9.10"/>
    <property type="match status" value="1"/>
</dbReference>
<dbReference type="eggNOG" id="KOG0800">
    <property type="taxonomic scope" value="Eukaryota"/>
</dbReference>
<organism evidence="6">
    <name type="scientific">Oryza glumipatula</name>
    <dbReference type="NCBI Taxonomy" id="40148"/>
    <lineage>
        <taxon>Eukaryota</taxon>
        <taxon>Viridiplantae</taxon>
        <taxon>Streptophyta</taxon>
        <taxon>Embryophyta</taxon>
        <taxon>Tracheophyta</taxon>
        <taxon>Spermatophyta</taxon>
        <taxon>Magnoliopsida</taxon>
        <taxon>Liliopsida</taxon>
        <taxon>Poales</taxon>
        <taxon>Poaceae</taxon>
        <taxon>BOP clade</taxon>
        <taxon>Oryzoideae</taxon>
        <taxon>Oryzeae</taxon>
        <taxon>Oryzinae</taxon>
        <taxon>Oryza</taxon>
    </lineage>
</organism>
<evidence type="ECO:0000256" key="2">
    <source>
        <dbReference type="ARBA" id="ARBA00022771"/>
    </source>
</evidence>
<evidence type="ECO:0000313" key="7">
    <source>
        <dbReference type="Proteomes" id="UP000026961"/>
    </source>
</evidence>
<dbReference type="GO" id="GO:0006511">
    <property type="term" value="P:ubiquitin-dependent protein catabolic process"/>
    <property type="evidence" value="ECO:0007669"/>
    <property type="project" value="TreeGrafter"/>
</dbReference>
<dbReference type="GO" id="GO:0061630">
    <property type="term" value="F:ubiquitin protein ligase activity"/>
    <property type="evidence" value="ECO:0007669"/>
    <property type="project" value="TreeGrafter"/>
</dbReference>
<dbReference type="InterPro" id="IPR001841">
    <property type="entry name" value="Znf_RING"/>
</dbReference>
<keyword evidence="1" id="KW-0479">Metal-binding</keyword>
<dbReference type="GO" id="GO:0008270">
    <property type="term" value="F:zinc ion binding"/>
    <property type="evidence" value="ECO:0007669"/>
    <property type="project" value="UniProtKB-KW"/>
</dbReference>
<dbReference type="GO" id="GO:0005634">
    <property type="term" value="C:nucleus"/>
    <property type="evidence" value="ECO:0007669"/>
    <property type="project" value="TreeGrafter"/>
</dbReference>
<evidence type="ECO:0000256" key="3">
    <source>
        <dbReference type="ARBA" id="ARBA00022833"/>
    </source>
</evidence>
<evidence type="ECO:0000313" key="6">
    <source>
        <dbReference type="EnsemblPlants" id="OGLUM12G03160.1"/>
    </source>
</evidence>
<keyword evidence="7" id="KW-1185">Reference proteome</keyword>
<keyword evidence="3" id="KW-0862">Zinc</keyword>
<dbReference type="SMART" id="SM00184">
    <property type="entry name" value="RING"/>
    <property type="match status" value="2"/>
</dbReference>
<dbReference type="InterPro" id="IPR051834">
    <property type="entry name" value="RING_finger_E3_ligase"/>
</dbReference>
<feature type="domain" description="RING-type" evidence="5">
    <location>
        <begin position="33"/>
        <end position="75"/>
    </location>
</feature>
<accession>A0A0E0BNT5</accession>
<dbReference type="PROSITE" id="PS50089">
    <property type="entry name" value="ZF_RING_2"/>
    <property type="match status" value="2"/>
</dbReference>
<protein>
    <recommendedName>
        <fullName evidence="5">RING-type domain-containing protein</fullName>
    </recommendedName>
</protein>
<proteinExistence type="predicted"/>
<dbReference type="Pfam" id="PF13639">
    <property type="entry name" value="zf-RING_2"/>
    <property type="match status" value="2"/>
</dbReference>
<dbReference type="Gramene" id="OGLUM12G03160.1">
    <property type="protein sequence ID" value="OGLUM12G03160.1"/>
    <property type="gene ID" value="OGLUM12G03160"/>
</dbReference>
<dbReference type="FunFam" id="3.30.40.10:FF:000568">
    <property type="entry name" value="Os12g0140700 protein"/>
    <property type="match status" value="1"/>
</dbReference>
<reference evidence="6" key="2">
    <citation type="submission" date="2018-05" db="EMBL/GenBank/DDBJ databases">
        <title>OgluRS3 (Oryza glumaepatula Reference Sequence Version 3).</title>
        <authorList>
            <person name="Zhang J."/>
            <person name="Kudrna D."/>
            <person name="Lee S."/>
            <person name="Talag J."/>
            <person name="Welchert J."/>
            <person name="Wing R.A."/>
        </authorList>
    </citation>
    <scope>NUCLEOTIDE SEQUENCE [LARGE SCALE GENOMIC DNA]</scope>
</reference>
<dbReference type="InterPro" id="IPR013083">
    <property type="entry name" value="Znf_RING/FYVE/PHD"/>
</dbReference>